<evidence type="ECO:0000313" key="4">
    <source>
        <dbReference type="Proteomes" id="UP000284006"/>
    </source>
</evidence>
<feature type="transmembrane region" description="Helical" evidence="1">
    <location>
        <begin position="198"/>
        <end position="219"/>
    </location>
</feature>
<dbReference type="GO" id="GO:0016020">
    <property type="term" value="C:membrane"/>
    <property type="evidence" value="ECO:0007669"/>
    <property type="project" value="TreeGrafter"/>
</dbReference>
<accession>A0A418Y7E7</accession>
<dbReference type="OrthoDB" id="9814807at2"/>
<feature type="transmembrane region" description="Helical" evidence="1">
    <location>
        <begin position="12"/>
        <end position="32"/>
    </location>
</feature>
<dbReference type="AlphaFoldDB" id="A0A418Y7E7"/>
<feature type="transmembrane region" description="Helical" evidence="1">
    <location>
        <begin position="81"/>
        <end position="98"/>
    </location>
</feature>
<keyword evidence="1" id="KW-1133">Transmembrane helix</keyword>
<keyword evidence="1" id="KW-0812">Transmembrane</keyword>
<feature type="transmembrane region" description="Helical" evidence="1">
    <location>
        <begin position="288"/>
        <end position="308"/>
    </location>
</feature>
<feature type="transmembrane region" description="Helical" evidence="1">
    <location>
        <begin position="52"/>
        <end position="69"/>
    </location>
</feature>
<protein>
    <submittedName>
        <fullName evidence="3">Acyltransferase</fullName>
    </submittedName>
</protein>
<dbReference type="PANTHER" id="PTHR23028">
    <property type="entry name" value="ACETYLTRANSFERASE"/>
    <property type="match status" value="1"/>
</dbReference>
<dbReference type="Proteomes" id="UP000284006">
    <property type="component" value="Unassembled WGS sequence"/>
</dbReference>
<proteinExistence type="predicted"/>
<comment type="caution">
    <text evidence="3">The sequence shown here is derived from an EMBL/GenBank/DDBJ whole genome shotgun (WGS) entry which is preliminary data.</text>
</comment>
<feature type="transmembrane region" description="Helical" evidence="1">
    <location>
        <begin position="320"/>
        <end position="342"/>
    </location>
</feature>
<evidence type="ECO:0000259" key="2">
    <source>
        <dbReference type="Pfam" id="PF01757"/>
    </source>
</evidence>
<dbReference type="InterPro" id="IPR050879">
    <property type="entry name" value="Acyltransferase_3"/>
</dbReference>
<feature type="domain" description="Acyltransferase 3" evidence="2">
    <location>
        <begin position="11"/>
        <end position="339"/>
    </location>
</feature>
<feature type="transmembrane region" description="Helical" evidence="1">
    <location>
        <begin position="231"/>
        <end position="251"/>
    </location>
</feature>
<dbReference type="Pfam" id="PF01757">
    <property type="entry name" value="Acyl_transf_3"/>
    <property type="match status" value="1"/>
</dbReference>
<dbReference type="GO" id="GO:0000271">
    <property type="term" value="P:polysaccharide biosynthetic process"/>
    <property type="evidence" value="ECO:0007669"/>
    <property type="project" value="TreeGrafter"/>
</dbReference>
<dbReference type="PANTHER" id="PTHR23028:SF131">
    <property type="entry name" value="BLR2367 PROTEIN"/>
    <property type="match status" value="1"/>
</dbReference>
<keyword evidence="4" id="KW-1185">Reference proteome</keyword>
<feature type="transmembrane region" description="Helical" evidence="1">
    <location>
        <begin position="158"/>
        <end position="178"/>
    </location>
</feature>
<evidence type="ECO:0000313" key="3">
    <source>
        <dbReference type="EMBL" id="RJG25804.1"/>
    </source>
</evidence>
<dbReference type="EMBL" id="QYUP01000021">
    <property type="protein sequence ID" value="RJG25804.1"/>
    <property type="molecule type" value="Genomic_DNA"/>
</dbReference>
<name>A0A418Y7E7_9BURK</name>
<dbReference type="GO" id="GO:0016747">
    <property type="term" value="F:acyltransferase activity, transferring groups other than amino-acyl groups"/>
    <property type="evidence" value="ECO:0007669"/>
    <property type="project" value="InterPro"/>
</dbReference>
<feature type="transmembrane region" description="Helical" evidence="1">
    <location>
        <begin position="127"/>
        <end position="151"/>
    </location>
</feature>
<keyword evidence="3" id="KW-0012">Acyltransferase</keyword>
<gene>
    <name evidence="3" type="ORF">D3872_02565</name>
</gene>
<dbReference type="RefSeq" id="WP_119809335.1">
    <property type="nucleotide sequence ID" value="NZ_QYUP01000021.1"/>
</dbReference>
<sequence length="372" mass="40941">MDAQPGRKLEAIHVLRGLAALFVVLYHFQYLLAEDWPLVTQLLGHGEIGVDIFFYISGFVIYSSTESLRSRSARSFLIRRFFRVIIPAWVAMAILATIKPPYLYDLLLSVLFIPLQNGFPPEYGHNFLIVAWTLTFELVFYGAFATSLYILGGRYRGAISAAIIVAMVIVIQALTGAYTLNADLAGLLPGHAWFPVQIFSLLGNPIILEFLVGMALAWCYRRGYFGRLSQLHWTCSLVGVATVAGTCAFQYSPGNGLTNSGMLALLIVIVALAIQTVIDRHGMWGRGIVHFILLGEISYSLYLIHPLVRAAFKAVEPASGIPGFLILLAFTLVASLAFHRLIEIPAQRIGRTISEKKPVATTSTPSPTRVPN</sequence>
<evidence type="ECO:0000256" key="1">
    <source>
        <dbReference type="SAM" id="Phobius"/>
    </source>
</evidence>
<reference evidence="3 4" key="1">
    <citation type="submission" date="2018-09" db="EMBL/GenBank/DDBJ databases">
        <authorList>
            <person name="Zhu H."/>
        </authorList>
    </citation>
    <scope>NUCLEOTIDE SEQUENCE [LARGE SCALE GENOMIC DNA]</scope>
    <source>
        <strain evidence="3 4">K1S02-61</strain>
    </source>
</reference>
<keyword evidence="3" id="KW-0808">Transferase</keyword>
<dbReference type="InterPro" id="IPR002656">
    <property type="entry name" value="Acyl_transf_3_dom"/>
</dbReference>
<organism evidence="3 4">
    <name type="scientific">Massilia cavernae</name>
    <dbReference type="NCBI Taxonomy" id="2320864"/>
    <lineage>
        <taxon>Bacteria</taxon>
        <taxon>Pseudomonadati</taxon>
        <taxon>Pseudomonadota</taxon>
        <taxon>Betaproteobacteria</taxon>
        <taxon>Burkholderiales</taxon>
        <taxon>Oxalobacteraceae</taxon>
        <taxon>Telluria group</taxon>
        <taxon>Massilia</taxon>
    </lineage>
</organism>
<keyword evidence="1" id="KW-0472">Membrane</keyword>
<feature type="transmembrane region" description="Helical" evidence="1">
    <location>
        <begin position="257"/>
        <end position="276"/>
    </location>
</feature>